<feature type="domain" description="Cytochrome c" evidence="6">
    <location>
        <begin position="65"/>
        <end position="197"/>
    </location>
</feature>
<evidence type="ECO:0000313" key="8">
    <source>
        <dbReference type="Proteomes" id="UP000027647"/>
    </source>
</evidence>
<dbReference type="GO" id="GO:0009055">
    <property type="term" value="F:electron transfer activity"/>
    <property type="evidence" value="ECO:0007669"/>
    <property type="project" value="InterPro"/>
</dbReference>
<dbReference type="eggNOG" id="COG2993">
    <property type="taxonomic scope" value="Bacteria"/>
</dbReference>
<keyword evidence="1 4" id="KW-0349">Heme</keyword>
<comment type="caution">
    <text evidence="7">The sequence shown here is derived from an EMBL/GenBank/DDBJ whole genome shotgun (WGS) entry which is preliminary data.</text>
</comment>
<evidence type="ECO:0000256" key="1">
    <source>
        <dbReference type="ARBA" id="ARBA00022617"/>
    </source>
</evidence>
<dbReference type="STRING" id="1044.EH31_13955"/>
<dbReference type="NCBIfam" id="TIGR00781">
    <property type="entry name" value="ccoO"/>
    <property type="match status" value="1"/>
</dbReference>
<dbReference type="GO" id="GO:0046872">
    <property type="term" value="F:metal ion binding"/>
    <property type="evidence" value="ECO:0007669"/>
    <property type="project" value="UniProtKB-KW"/>
</dbReference>
<dbReference type="Pfam" id="PF02433">
    <property type="entry name" value="FixO"/>
    <property type="match status" value="1"/>
</dbReference>
<dbReference type="RefSeq" id="WP_051699252.1">
    <property type="nucleotide sequence ID" value="NZ_JMIW01000006.1"/>
</dbReference>
<keyword evidence="8" id="KW-1185">Reference proteome</keyword>
<keyword evidence="3 4" id="KW-0408">Iron</keyword>
<dbReference type="Gene3D" id="1.10.760.10">
    <property type="entry name" value="Cytochrome c-like domain"/>
    <property type="match status" value="1"/>
</dbReference>
<dbReference type="AlphaFoldDB" id="A0A074M6Z2"/>
<evidence type="ECO:0000256" key="3">
    <source>
        <dbReference type="ARBA" id="ARBA00023004"/>
    </source>
</evidence>
<sequence length="259" mass="28717">MSTNSPNTPSSQGVFEGHKKIEKNVTLLAAATLATVAIGGIVEIAPLFWIDNTIEQVEGMRPYTPLEQAGRDIYIREGCYTCHSQMIRPFRDEVERYGHYSLAAESMFDHPFQWGSKRTGPDLARVGGRYTDDWHVQHLKDPRSLVPQSIMPSYSFLAETTLDSATISGKLTALQRVGVPYSETDVEMAEADLEAQANPDADAGDLEERYPKVKIRDYDGDPSRITEMDALVAYLQMLGTLVDVNSAAAQSELAEERGR</sequence>
<feature type="transmembrane region" description="Helical" evidence="5">
    <location>
        <begin position="25"/>
        <end position="50"/>
    </location>
</feature>
<dbReference type="EMBL" id="JMIW01000006">
    <property type="protein sequence ID" value="KEO89134.1"/>
    <property type="molecule type" value="Genomic_DNA"/>
</dbReference>
<dbReference type="OrthoDB" id="9805440at2"/>
<evidence type="ECO:0000259" key="6">
    <source>
        <dbReference type="PROSITE" id="PS51007"/>
    </source>
</evidence>
<dbReference type="InterPro" id="IPR036909">
    <property type="entry name" value="Cyt_c-like_dom_sf"/>
</dbReference>
<proteinExistence type="predicted"/>
<accession>A0A074M6Z2</accession>
<gene>
    <name evidence="7" type="ORF">EH31_13955</name>
</gene>
<evidence type="ECO:0000256" key="2">
    <source>
        <dbReference type="ARBA" id="ARBA00022723"/>
    </source>
</evidence>
<evidence type="ECO:0000256" key="5">
    <source>
        <dbReference type="SAM" id="Phobius"/>
    </source>
</evidence>
<dbReference type="InterPro" id="IPR003468">
    <property type="entry name" value="Cyt_c_oxidase_monohaem-su/FixO"/>
</dbReference>
<dbReference type="PROSITE" id="PS51007">
    <property type="entry name" value="CYTC"/>
    <property type="match status" value="1"/>
</dbReference>
<dbReference type="Proteomes" id="UP000027647">
    <property type="component" value="Unassembled WGS sequence"/>
</dbReference>
<reference evidence="7 8" key="1">
    <citation type="submission" date="2014-04" db="EMBL/GenBank/DDBJ databases">
        <title>A comprehensive comparison of genomes of Erythrobacter spp. strains.</title>
        <authorList>
            <person name="Zheng Q."/>
        </authorList>
    </citation>
    <scope>NUCLEOTIDE SEQUENCE [LARGE SCALE GENOMIC DNA]</scope>
    <source>
        <strain evidence="7 8">DSM 6997</strain>
    </source>
</reference>
<name>A0A074M6Z2_ERYLO</name>
<dbReference type="InterPro" id="IPR009056">
    <property type="entry name" value="Cyt_c-like_dom"/>
</dbReference>
<keyword evidence="5" id="KW-0812">Transmembrane</keyword>
<dbReference type="SUPFAM" id="SSF46626">
    <property type="entry name" value="Cytochrome c"/>
    <property type="match status" value="1"/>
</dbReference>
<dbReference type="GO" id="GO:0020037">
    <property type="term" value="F:heme binding"/>
    <property type="evidence" value="ECO:0007669"/>
    <property type="project" value="InterPro"/>
</dbReference>
<keyword evidence="2 4" id="KW-0479">Metal-binding</keyword>
<dbReference type="Gene3D" id="6.10.250.2250">
    <property type="match status" value="1"/>
</dbReference>
<evidence type="ECO:0000256" key="4">
    <source>
        <dbReference type="PROSITE-ProRule" id="PRU00433"/>
    </source>
</evidence>
<evidence type="ECO:0000313" key="7">
    <source>
        <dbReference type="EMBL" id="KEO89134.1"/>
    </source>
</evidence>
<protein>
    <submittedName>
        <fullName evidence="7">Peptidase S41</fullName>
    </submittedName>
</protein>
<organism evidence="7 8">
    <name type="scientific">Erythrobacter longus</name>
    <dbReference type="NCBI Taxonomy" id="1044"/>
    <lineage>
        <taxon>Bacteria</taxon>
        <taxon>Pseudomonadati</taxon>
        <taxon>Pseudomonadota</taxon>
        <taxon>Alphaproteobacteria</taxon>
        <taxon>Sphingomonadales</taxon>
        <taxon>Erythrobacteraceae</taxon>
        <taxon>Erythrobacter/Porphyrobacter group</taxon>
        <taxon>Erythrobacter</taxon>
    </lineage>
</organism>
<dbReference type="NCBIfam" id="NF011055">
    <property type="entry name" value="PRK14487.1"/>
    <property type="match status" value="1"/>
</dbReference>
<keyword evidence="5" id="KW-0472">Membrane</keyword>
<keyword evidence="5" id="KW-1133">Transmembrane helix</keyword>